<dbReference type="Gene3D" id="3.10.450.50">
    <property type="match status" value="1"/>
</dbReference>
<dbReference type="Pfam" id="PF07366">
    <property type="entry name" value="SnoaL"/>
    <property type="match status" value="1"/>
</dbReference>
<dbReference type="SUPFAM" id="SSF54427">
    <property type="entry name" value="NTF2-like"/>
    <property type="match status" value="1"/>
</dbReference>
<comment type="caution">
    <text evidence="1">The sequence shown here is derived from an EMBL/GenBank/DDBJ whole genome shotgun (WGS) entry which is preliminary data.</text>
</comment>
<dbReference type="Proteomes" id="UP000641386">
    <property type="component" value="Unassembled WGS sequence"/>
</dbReference>
<reference evidence="1" key="2">
    <citation type="submission" date="2020-09" db="EMBL/GenBank/DDBJ databases">
        <authorList>
            <person name="Sun Q."/>
            <person name="Ohkuma M."/>
        </authorList>
    </citation>
    <scope>NUCLEOTIDE SEQUENCE</scope>
    <source>
        <strain evidence="1">JCM 3302</strain>
    </source>
</reference>
<evidence type="ECO:0000313" key="1">
    <source>
        <dbReference type="EMBL" id="GHE61918.1"/>
    </source>
</evidence>
<proteinExistence type="predicted"/>
<keyword evidence="2" id="KW-1185">Reference proteome</keyword>
<protein>
    <recommendedName>
        <fullName evidence="3">Cyclase</fullName>
    </recommendedName>
</protein>
<evidence type="ECO:0000313" key="2">
    <source>
        <dbReference type="Proteomes" id="UP000641386"/>
    </source>
</evidence>
<accession>A0A919DM19</accession>
<dbReference type="GO" id="GO:0030638">
    <property type="term" value="P:polyketide metabolic process"/>
    <property type="evidence" value="ECO:0007669"/>
    <property type="project" value="InterPro"/>
</dbReference>
<evidence type="ECO:0008006" key="3">
    <source>
        <dbReference type="Google" id="ProtNLM"/>
    </source>
</evidence>
<dbReference type="PANTHER" id="PTHR38436:SF1">
    <property type="entry name" value="ESTER CYCLASE"/>
    <property type="match status" value="1"/>
</dbReference>
<reference evidence="1" key="1">
    <citation type="journal article" date="2014" name="Int. J. Syst. Evol. Microbiol.">
        <title>Complete genome sequence of Corynebacterium casei LMG S-19264T (=DSM 44701T), isolated from a smear-ripened cheese.</title>
        <authorList>
            <consortium name="US DOE Joint Genome Institute (JGI-PGF)"/>
            <person name="Walter F."/>
            <person name="Albersmeier A."/>
            <person name="Kalinowski J."/>
            <person name="Ruckert C."/>
        </authorList>
    </citation>
    <scope>NUCLEOTIDE SEQUENCE</scope>
    <source>
        <strain evidence="1">JCM 3302</strain>
    </source>
</reference>
<organism evidence="1 2">
    <name type="scientific">Streptomyces spiralis</name>
    <dbReference type="NCBI Taxonomy" id="66376"/>
    <lineage>
        <taxon>Bacteria</taxon>
        <taxon>Bacillati</taxon>
        <taxon>Actinomycetota</taxon>
        <taxon>Actinomycetes</taxon>
        <taxon>Kitasatosporales</taxon>
        <taxon>Streptomycetaceae</taxon>
        <taxon>Streptomyces</taxon>
    </lineage>
</organism>
<dbReference type="InterPro" id="IPR032710">
    <property type="entry name" value="NTF2-like_dom_sf"/>
</dbReference>
<dbReference type="PANTHER" id="PTHR38436">
    <property type="entry name" value="POLYKETIDE CYCLASE SNOAL-LIKE DOMAIN"/>
    <property type="match status" value="1"/>
</dbReference>
<name>A0A919DM19_9ACTN</name>
<dbReference type="EMBL" id="BNBC01000004">
    <property type="protein sequence ID" value="GHE61918.1"/>
    <property type="molecule type" value="Genomic_DNA"/>
</dbReference>
<dbReference type="InterPro" id="IPR009959">
    <property type="entry name" value="Cyclase_SnoaL-like"/>
</dbReference>
<dbReference type="RefSeq" id="WP_189897593.1">
    <property type="nucleotide sequence ID" value="NZ_BNBC01000004.1"/>
</dbReference>
<dbReference type="AlphaFoldDB" id="A0A919DM19"/>
<sequence>MTTVPQGTTPEARKQRIALLFEHIITKGELELADELFHEDFDWPQFGLRGPEGVRTWVRAFRTAFPDMIDLVQEQWAEGDTVITRVECTGTQLGPFRGLPPSGRRATFGAIGIDHFDGDKVISRSAHFDIADLMRQLGHTTLEVPQVNQP</sequence>
<gene>
    <name evidence="1" type="ORF">GCM10014715_14340</name>
</gene>